<dbReference type="EMBL" id="UINC01145482">
    <property type="protein sequence ID" value="SVD35640.1"/>
    <property type="molecule type" value="Genomic_DNA"/>
</dbReference>
<feature type="compositionally biased region" description="Polar residues" evidence="1">
    <location>
        <begin position="32"/>
        <end position="50"/>
    </location>
</feature>
<accession>A0A382UN53</accession>
<dbReference type="AlphaFoldDB" id="A0A382UN53"/>
<evidence type="ECO:0000313" key="2">
    <source>
        <dbReference type="EMBL" id="SVD35640.1"/>
    </source>
</evidence>
<evidence type="ECO:0000256" key="1">
    <source>
        <dbReference type="SAM" id="MobiDB-lite"/>
    </source>
</evidence>
<organism evidence="2">
    <name type="scientific">marine metagenome</name>
    <dbReference type="NCBI Taxonomy" id="408172"/>
    <lineage>
        <taxon>unclassified sequences</taxon>
        <taxon>metagenomes</taxon>
        <taxon>ecological metagenomes</taxon>
    </lineage>
</organism>
<gene>
    <name evidence="2" type="ORF">METZ01_LOCUS388494</name>
</gene>
<sequence>MMSSTNKFNLLKKIVETDGLRLQVSKDFGITNCPSRTPVQEPQQPPQRYS</sequence>
<proteinExistence type="predicted"/>
<reference evidence="2" key="1">
    <citation type="submission" date="2018-05" db="EMBL/GenBank/DDBJ databases">
        <authorList>
            <person name="Lanie J.A."/>
            <person name="Ng W.-L."/>
            <person name="Kazmierczak K.M."/>
            <person name="Andrzejewski T.M."/>
            <person name="Davidsen T.M."/>
            <person name="Wayne K.J."/>
            <person name="Tettelin H."/>
            <person name="Glass J.I."/>
            <person name="Rusch D."/>
            <person name="Podicherti R."/>
            <person name="Tsui H.-C.T."/>
            <person name="Winkler M.E."/>
        </authorList>
    </citation>
    <scope>NUCLEOTIDE SEQUENCE</scope>
</reference>
<protein>
    <submittedName>
        <fullName evidence="2">Uncharacterized protein</fullName>
    </submittedName>
</protein>
<name>A0A382UN53_9ZZZZ</name>
<feature type="region of interest" description="Disordered" evidence="1">
    <location>
        <begin position="30"/>
        <end position="50"/>
    </location>
</feature>